<dbReference type="InterPro" id="IPR001810">
    <property type="entry name" value="F-box_dom"/>
</dbReference>
<feature type="domain" description="F-box" evidence="1">
    <location>
        <begin position="1"/>
        <end position="47"/>
    </location>
</feature>
<evidence type="ECO:0000313" key="3">
    <source>
        <dbReference type="Proteomes" id="UP001497453"/>
    </source>
</evidence>
<evidence type="ECO:0000313" key="2">
    <source>
        <dbReference type="EMBL" id="CAL1710652.1"/>
    </source>
</evidence>
<dbReference type="SUPFAM" id="SSF69322">
    <property type="entry name" value="Tricorn protease domain 2"/>
    <property type="match status" value="1"/>
</dbReference>
<sequence>MLASLPSDLSLYILSFLSLHDISQLYVLSRKTRHFLLNHESEIYHQLAVSHRFVASGNSLQDAVLSEAPSKWLDGVKTWKDIVRRWAILERNWSGRGSVLEGGYAASRDFGLHARGFAVDESDETILTSVIFGMLTALAMEDNRKLWNLPEVRHFEWSEGFLAFVNTEGSIEVWRRSTDVHFHRGKPISTPLLSPSPLAAVSSQFERAVDNTPAAHYEDGGVDGDVTPTYEQLRGQYTPHAFIASPYQQLVRWFRFRYPVVAFITHVEPYTIHLYDIAQGVHIRSVDIDQVRQSGSRSMPGNSFLMNTPPIDLRLSDSYVAACFDSGVIVLAIRAADETRFSPVIICENENSLALQQAVLQLRKVPRSELLRQRNHDFDSFADKDREQDSTNSVRAPGLFAMERFEVVPPTPEAKAAAAGALVIHGEETRISPCFASLEFSPDERRLVIVTGFGLLYLIPDFSRIARGLTTVEKIVQRVHIGTPLSHISWGDRSRRFALKTEEGDTFIIDLEPSYHSPSYPRRSSPVLQKALVHRLADFRMSNLNLVFIHMQLTRTRLWLVWDPQTLLHVVLANQGTRAMKGHLVTENEWREKDDDVTPLPKFNPRLGLNSCEGSYVFMKVRIATL</sequence>
<dbReference type="InterPro" id="IPR036047">
    <property type="entry name" value="F-box-like_dom_sf"/>
</dbReference>
<dbReference type="PROSITE" id="PS50181">
    <property type="entry name" value="FBOX"/>
    <property type="match status" value="1"/>
</dbReference>
<evidence type="ECO:0000259" key="1">
    <source>
        <dbReference type="PROSITE" id="PS50181"/>
    </source>
</evidence>
<reference evidence="3" key="1">
    <citation type="submission" date="2024-04" db="EMBL/GenBank/DDBJ databases">
        <authorList>
            <person name="Shaw F."/>
            <person name="Minotto A."/>
        </authorList>
    </citation>
    <scope>NUCLEOTIDE SEQUENCE [LARGE SCALE GENOMIC DNA]</scope>
</reference>
<proteinExistence type="predicted"/>
<dbReference type="Proteomes" id="UP001497453">
    <property type="component" value="Chromosome 6"/>
</dbReference>
<protein>
    <recommendedName>
        <fullName evidence="1">F-box domain-containing protein</fullName>
    </recommendedName>
</protein>
<dbReference type="EMBL" id="OZ037949">
    <property type="protein sequence ID" value="CAL1710652.1"/>
    <property type="molecule type" value="Genomic_DNA"/>
</dbReference>
<name>A0ABP1DUZ0_9APHY</name>
<organism evidence="2 3">
    <name type="scientific">Somion occarium</name>
    <dbReference type="NCBI Taxonomy" id="3059160"/>
    <lineage>
        <taxon>Eukaryota</taxon>
        <taxon>Fungi</taxon>
        <taxon>Dikarya</taxon>
        <taxon>Basidiomycota</taxon>
        <taxon>Agaricomycotina</taxon>
        <taxon>Agaricomycetes</taxon>
        <taxon>Polyporales</taxon>
        <taxon>Cerrenaceae</taxon>
        <taxon>Somion</taxon>
    </lineage>
</organism>
<dbReference type="Gene3D" id="1.20.1280.50">
    <property type="match status" value="1"/>
</dbReference>
<dbReference type="SUPFAM" id="SSF81383">
    <property type="entry name" value="F-box domain"/>
    <property type="match status" value="1"/>
</dbReference>
<accession>A0ABP1DUZ0</accession>
<keyword evidence="3" id="KW-1185">Reference proteome</keyword>
<gene>
    <name evidence="2" type="ORF">GFSPODELE1_LOCUS7934</name>
</gene>